<name>A0A1D7W3T3_BREAU</name>
<gene>
    <name evidence="2" type="ORF">BLSMQ_1932</name>
</gene>
<evidence type="ECO:0000313" key="2">
    <source>
        <dbReference type="EMBL" id="AOP53642.1"/>
    </source>
</evidence>
<accession>A0A1D7W3T3</accession>
<evidence type="ECO:0000256" key="1">
    <source>
        <dbReference type="ARBA" id="ARBA00008812"/>
    </source>
</evidence>
<sequence length="181" mass="20126">MSSDEQLTGTWVIDPAHTRLGFSSRHAMVSRIRGAFNTVEGKVVVDAEDLSKTEVTITIDVDSVDTRTPDRDAHLRSADFFDVENYPTITFKSTGVDEVEEGSYIVNGDLTIRDITRPVSVPLELLGIDHDQTGALRAGFEGKRRIDRRDWGVTWNTTLDSGGLLVSDKITLEFELSLIKE</sequence>
<dbReference type="SUPFAM" id="SSF101874">
    <property type="entry name" value="YceI-like"/>
    <property type="match status" value="1"/>
</dbReference>
<proteinExistence type="inferred from homology"/>
<dbReference type="Gene3D" id="2.40.128.110">
    <property type="entry name" value="Lipid/polyisoprenoid-binding, YceI-like"/>
    <property type="match status" value="1"/>
</dbReference>
<dbReference type="InterPro" id="IPR036761">
    <property type="entry name" value="TTHA0802/YceI-like_sf"/>
</dbReference>
<protein>
    <submittedName>
        <fullName evidence="2">Protein yceI</fullName>
    </submittedName>
</protein>
<dbReference type="AlphaFoldDB" id="A0A1D7W3T3"/>
<dbReference type="SMART" id="SM00867">
    <property type="entry name" value="YceI"/>
    <property type="match status" value="1"/>
</dbReference>
<dbReference type="Pfam" id="PF04264">
    <property type="entry name" value="YceI"/>
    <property type="match status" value="1"/>
</dbReference>
<dbReference type="InterPro" id="IPR007372">
    <property type="entry name" value="Lipid/polyisoprenoid-bd_YceI"/>
</dbReference>
<dbReference type="KEGG" id="blin:BLSMQ_1932"/>
<dbReference type="RefSeq" id="WP_069600118.1">
    <property type="nucleotide sequence ID" value="NZ_CP017150.1"/>
</dbReference>
<dbReference type="PANTHER" id="PTHR34406">
    <property type="entry name" value="PROTEIN YCEI"/>
    <property type="match status" value="1"/>
</dbReference>
<organism evidence="2 3">
    <name type="scientific">Brevibacterium aurantiacum</name>
    <dbReference type="NCBI Taxonomy" id="273384"/>
    <lineage>
        <taxon>Bacteria</taxon>
        <taxon>Bacillati</taxon>
        <taxon>Actinomycetota</taxon>
        <taxon>Actinomycetes</taxon>
        <taxon>Micrococcales</taxon>
        <taxon>Brevibacteriaceae</taxon>
        <taxon>Brevibacterium</taxon>
    </lineage>
</organism>
<comment type="similarity">
    <text evidence="1">Belongs to the UPF0312 family.</text>
</comment>
<evidence type="ECO:0000313" key="3">
    <source>
        <dbReference type="Proteomes" id="UP000094793"/>
    </source>
</evidence>
<dbReference type="eggNOG" id="COG2353">
    <property type="taxonomic scope" value="Bacteria"/>
</dbReference>
<dbReference type="Proteomes" id="UP000094793">
    <property type="component" value="Chromosome"/>
</dbReference>
<reference evidence="3" key="1">
    <citation type="submission" date="2016-09" db="EMBL/GenBank/DDBJ databases">
        <title>Complete Genome Sequence of Brevibacterium linens SMQ-1335.</title>
        <authorList>
            <person name="de Melo A.G."/>
            <person name="Labrie S.J."/>
            <person name="Dumaresq J."/>
            <person name="Roberts R.J."/>
            <person name="Tremblay D.M."/>
            <person name="Moineau S."/>
        </authorList>
    </citation>
    <scope>NUCLEOTIDE SEQUENCE [LARGE SCALE GENOMIC DNA]</scope>
    <source>
        <strain evidence="3">SMQ-1335</strain>
    </source>
</reference>
<dbReference type="OrthoDB" id="9811006at2"/>
<dbReference type="EMBL" id="CP017150">
    <property type="protein sequence ID" value="AOP53642.1"/>
    <property type="molecule type" value="Genomic_DNA"/>
</dbReference>
<dbReference type="PATRIC" id="fig|1703.10.peg.1991"/>
<dbReference type="PANTHER" id="PTHR34406:SF1">
    <property type="entry name" value="PROTEIN YCEI"/>
    <property type="match status" value="1"/>
</dbReference>